<proteinExistence type="predicted"/>
<reference evidence="2" key="2">
    <citation type="submission" date="2025-08" db="UniProtKB">
        <authorList>
            <consortium name="Ensembl"/>
        </authorList>
    </citation>
    <scope>IDENTIFICATION</scope>
</reference>
<dbReference type="InParanoid" id="A0A4W6CKT6"/>
<evidence type="ECO:0000256" key="1">
    <source>
        <dbReference type="SAM" id="MobiDB-lite"/>
    </source>
</evidence>
<organism evidence="2 3">
    <name type="scientific">Lates calcarifer</name>
    <name type="common">Barramundi</name>
    <name type="synonym">Holocentrus calcarifer</name>
    <dbReference type="NCBI Taxonomy" id="8187"/>
    <lineage>
        <taxon>Eukaryota</taxon>
        <taxon>Metazoa</taxon>
        <taxon>Chordata</taxon>
        <taxon>Craniata</taxon>
        <taxon>Vertebrata</taxon>
        <taxon>Euteleostomi</taxon>
        <taxon>Actinopterygii</taxon>
        <taxon>Neopterygii</taxon>
        <taxon>Teleostei</taxon>
        <taxon>Neoteleostei</taxon>
        <taxon>Acanthomorphata</taxon>
        <taxon>Carangaria</taxon>
        <taxon>Carangaria incertae sedis</taxon>
        <taxon>Centropomidae</taxon>
        <taxon>Lates</taxon>
    </lineage>
</organism>
<feature type="compositionally biased region" description="Basic and acidic residues" evidence="1">
    <location>
        <begin position="20"/>
        <end position="40"/>
    </location>
</feature>
<dbReference type="AlphaFoldDB" id="A0A4W6CKT6"/>
<dbReference type="GeneTree" id="ENSGT01110000271250"/>
<dbReference type="Proteomes" id="UP000314980">
    <property type="component" value="Unassembled WGS sequence"/>
</dbReference>
<protein>
    <submittedName>
        <fullName evidence="2">Uncharacterized protein</fullName>
    </submittedName>
</protein>
<evidence type="ECO:0000313" key="2">
    <source>
        <dbReference type="Ensembl" id="ENSLCAP00010012920.1"/>
    </source>
</evidence>
<dbReference type="Ensembl" id="ENSLCAT00010013197.1">
    <property type="protein sequence ID" value="ENSLCAP00010012920.1"/>
    <property type="gene ID" value="ENSLCAG00010006118.1"/>
</dbReference>
<feature type="compositionally biased region" description="Basic residues" evidence="1">
    <location>
        <begin position="41"/>
        <end position="50"/>
    </location>
</feature>
<accession>A0A4W6CKT6</accession>
<keyword evidence="3" id="KW-1185">Reference proteome</keyword>
<evidence type="ECO:0000313" key="3">
    <source>
        <dbReference type="Proteomes" id="UP000314980"/>
    </source>
</evidence>
<feature type="region of interest" description="Disordered" evidence="1">
    <location>
        <begin position="1"/>
        <end position="50"/>
    </location>
</feature>
<sequence length="67" mass="7580">MKWKRSRKAKEQATGSAQSEAERLRSGGKTATDKTDENRRPPLRHKDTKKVKLNQLCGVVTEETIQA</sequence>
<name>A0A4W6CKT6_LATCA</name>
<reference evidence="3" key="1">
    <citation type="submission" date="2015-09" db="EMBL/GenBank/DDBJ databases">
        <authorList>
            <person name="Sai Rama Sridatta P."/>
        </authorList>
    </citation>
    <scope>NUCLEOTIDE SEQUENCE [LARGE SCALE GENOMIC DNA]</scope>
</reference>
<reference evidence="2" key="3">
    <citation type="submission" date="2025-09" db="UniProtKB">
        <authorList>
            <consortium name="Ensembl"/>
        </authorList>
    </citation>
    <scope>IDENTIFICATION</scope>
</reference>